<dbReference type="AlphaFoldDB" id="A0A7T8K7K6"/>
<accession>A0A7T8K7K6</accession>
<reference evidence="2" key="1">
    <citation type="submission" date="2021-01" db="EMBL/GenBank/DDBJ databases">
        <title>Caligus Genome Assembly.</title>
        <authorList>
            <person name="Gallardo-Escarate C."/>
        </authorList>
    </citation>
    <scope>NUCLEOTIDE SEQUENCE [LARGE SCALE GENOMIC DNA]</scope>
</reference>
<keyword evidence="2" id="KW-1185">Reference proteome</keyword>
<dbReference type="Proteomes" id="UP000595437">
    <property type="component" value="Chromosome 7"/>
</dbReference>
<organism evidence="1 2">
    <name type="scientific">Caligus rogercresseyi</name>
    <name type="common">Sea louse</name>
    <dbReference type="NCBI Taxonomy" id="217165"/>
    <lineage>
        <taxon>Eukaryota</taxon>
        <taxon>Metazoa</taxon>
        <taxon>Ecdysozoa</taxon>
        <taxon>Arthropoda</taxon>
        <taxon>Crustacea</taxon>
        <taxon>Multicrustacea</taxon>
        <taxon>Hexanauplia</taxon>
        <taxon>Copepoda</taxon>
        <taxon>Siphonostomatoida</taxon>
        <taxon>Caligidae</taxon>
        <taxon>Caligus</taxon>
    </lineage>
</organism>
<name>A0A7T8K7K6_CALRO</name>
<protein>
    <submittedName>
        <fullName evidence="1">Uncharacterized protein</fullName>
    </submittedName>
</protein>
<evidence type="ECO:0000313" key="2">
    <source>
        <dbReference type="Proteomes" id="UP000595437"/>
    </source>
</evidence>
<sequence>MQGLKTHSFESGFRTPPPMGHSVLEGTNMIYWGSADHNYDIFGFQLHGPLGSGSHNCYNILAFQDLFPRSLGSAG</sequence>
<gene>
    <name evidence="1" type="ORF">FKW44_010724</name>
</gene>
<evidence type="ECO:0000313" key="1">
    <source>
        <dbReference type="EMBL" id="QQP49902.1"/>
    </source>
</evidence>
<proteinExistence type="predicted"/>
<dbReference type="EMBL" id="CP045896">
    <property type="protein sequence ID" value="QQP49902.1"/>
    <property type="molecule type" value="Genomic_DNA"/>
</dbReference>